<dbReference type="Gene3D" id="1.10.1760.20">
    <property type="match status" value="1"/>
</dbReference>
<organism evidence="2 3">
    <name type="scientific">Enterococcus termitis</name>
    <dbReference type="NCBI Taxonomy" id="332950"/>
    <lineage>
        <taxon>Bacteria</taxon>
        <taxon>Bacillati</taxon>
        <taxon>Bacillota</taxon>
        <taxon>Bacilli</taxon>
        <taxon>Lactobacillales</taxon>
        <taxon>Enterococcaceae</taxon>
        <taxon>Enterococcus</taxon>
    </lineage>
</organism>
<feature type="transmembrane region" description="Helical" evidence="1">
    <location>
        <begin position="55"/>
        <end position="79"/>
    </location>
</feature>
<protein>
    <submittedName>
        <fullName evidence="2">ECF transporter S component</fullName>
    </submittedName>
</protein>
<dbReference type="AlphaFoldDB" id="A0A1E5H7A4"/>
<evidence type="ECO:0000256" key="1">
    <source>
        <dbReference type="SAM" id="Phobius"/>
    </source>
</evidence>
<gene>
    <name evidence="2" type="ORF">BCR25_02700</name>
</gene>
<dbReference type="Pfam" id="PF12822">
    <property type="entry name" value="ECF_trnsprt"/>
    <property type="match status" value="1"/>
</dbReference>
<feature type="transmembrane region" description="Helical" evidence="1">
    <location>
        <begin position="118"/>
        <end position="144"/>
    </location>
</feature>
<dbReference type="InterPro" id="IPR024529">
    <property type="entry name" value="ECF_trnsprt_substrate-spec"/>
</dbReference>
<dbReference type="EMBL" id="MIJY01000001">
    <property type="protein sequence ID" value="OEG20829.1"/>
    <property type="molecule type" value="Genomic_DNA"/>
</dbReference>
<dbReference type="GO" id="GO:0022857">
    <property type="term" value="F:transmembrane transporter activity"/>
    <property type="evidence" value="ECO:0007669"/>
    <property type="project" value="InterPro"/>
</dbReference>
<comment type="caution">
    <text evidence="2">The sequence shown here is derived from an EMBL/GenBank/DDBJ whole genome shotgun (WGS) entry which is preliminary data.</text>
</comment>
<feature type="transmembrane region" description="Helical" evidence="1">
    <location>
        <begin position="29"/>
        <end position="48"/>
    </location>
</feature>
<reference evidence="3" key="1">
    <citation type="submission" date="2016-09" db="EMBL/GenBank/DDBJ databases">
        <authorList>
            <person name="Gulvik C.A."/>
        </authorList>
    </citation>
    <scope>NUCLEOTIDE SEQUENCE [LARGE SCALE GENOMIC DNA]</scope>
    <source>
        <strain evidence="3">LMG 8895</strain>
    </source>
</reference>
<dbReference type="Proteomes" id="UP000095094">
    <property type="component" value="Unassembled WGS sequence"/>
</dbReference>
<keyword evidence="1" id="KW-0812">Transmembrane</keyword>
<sequence>MISLLLVLLACLPIYYRYEKKQMNIKELVLIAVLIAVAVSGRFLFYMIPAVTPMTAIIIISGICLGPEVGFLVGSLSAITSNMLFGQGPWTPFQMLSWGLIGCLAGLPWICKVLGKSYWFLILYGIFAGFFFSFFMDVWTVYSIDRFFSWQRYAALFVTALPHTLSYCFSNAFFSCVLFRIVQKKLQRILIKYEIKS</sequence>
<evidence type="ECO:0000313" key="2">
    <source>
        <dbReference type="EMBL" id="OEG20829.1"/>
    </source>
</evidence>
<accession>A0A1E5H7A4</accession>
<feature type="transmembrane region" description="Helical" evidence="1">
    <location>
        <begin position="164"/>
        <end position="182"/>
    </location>
</feature>
<keyword evidence="3" id="KW-1185">Reference proteome</keyword>
<evidence type="ECO:0000313" key="3">
    <source>
        <dbReference type="Proteomes" id="UP000095094"/>
    </source>
</evidence>
<keyword evidence="1" id="KW-1133">Transmembrane helix</keyword>
<keyword evidence="1" id="KW-0472">Membrane</keyword>
<feature type="transmembrane region" description="Helical" evidence="1">
    <location>
        <begin position="91"/>
        <end position="111"/>
    </location>
</feature>
<proteinExistence type="predicted"/>
<name>A0A1E5H7A4_9ENTE</name>